<dbReference type="EMBL" id="MU250586">
    <property type="protein sequence ID" value="KAG7439709.1"/>
    <property type="molecule type" value="Genomic_DNA"/>
</dbReference>
<dbReference type="AlphaFoldDB" id="A0A9P7VGT1"/>
<accession>A0A9P7VGT1</accession>
<sequence>MEVHHGMFLVQLGPRKGRTVGSFPHTLRFRFTSEDPTFRNRSRSVQTSKGEARQAWRYAYLRTDVTQRKGAVICAYPSPSCRCLLASSYTRSRAESLFQPSDIQEECLVIVFKDWHNCGISIRMSTRSEVMVSSCENARRKRGYAAFLCLWCLPSEHLAILYNQSVN</sequence>
<keyword evidence="2" id="KW-1185">Reference proteome</keyword>
<evidence type="ECO:0000313" key="2">
    <source>
        <dbReference type="Proteomes" id="UP000812287"/>
    </source>
</evidence>
<dbReference type="RefSeq" id="XP_043033209.1">
    <property type="nucleotide sequence ID" value="XM_043181895.1"/>
</dbReference>
<comment type="caution">
    <text evidence="1">The sequence shown here is derived from an EMBL/GenBank/DDBJ whole genome shotgun (WGS) entry which is preliminary data.</text>
</comment>
<evidence type="ECO:0000313" key="1">
    <source>
        <dbReference type="EMBL" id="KAG7439709.1"/>
    </source>
</evidence>
<dbReference type="GeneID" id="66104191"/>
<protein>
    <submittedName>
        <fullName evidence="1">Uncharacterized protein</fullName>
    </submittedName>
</protein>
<name>A0A9P7VGT1_9AGAR</name>
<organism evidence="1 2">
    <name type="scientific">Guyanagaster necrorhizus</name>
    <dbReference type="NCBI Taxonomy" id="856835"/>
    <lineage>
        <taxon>Eukaryota</taxon>
        <taxon>Fungi</taxon>
        <taxon>Dikarya</taxon>
        <taxon>Basidiomycota</taxon>
        <taxon>Agaricomycotina</taxon>
        <taxon>Agaricomycetes</taxon>
        <taxon>Agaricomycetidae</taxon>
        <taxon>Agaricales</taxon>
        <taxon>Marasmiineae</taxon>
        <taxon>Physalacriaceae</taxon>
        <taxon>Guyanagaster</taxon>
    </lineage>
</organism>
<gene>
    <name evidence="1" type="ORF">BT62DRAFT_692920</name>
</gene>
<proteinExistence type="predicted"/>
<reference evidence="1" key="1">
    <citation type="submission" date="2020-11" db="EMBL/GenBank/DDBJ databases">
        <title>Adaptations for nitrogen fixation in a non-lichenized fungal sporocarp promotes dispersal by wood-feeding termites.</title>
        <authorList>
            <consortium name="DOE Joint Genome Institute"/>
            <person name="Koch R.A."/>
            <person name="Yoon G."/>
            <person name="Arayal U."/>
            <person name="Lail K."/>
            <person name="Amirebrahimi M."/>
            <person name="Labutti K."/>
            <person name="Lipzen A."/>
            <person name="Riley R."/>
            <person name="Barry K."/>
            <person name="Henrissat B."/>
            <person name="Grigoriev I.V."/>
            <person name="Herr J.R."/>
            <person name="Aime M.C."/>
        </authorList>
    </citation>
    <scope>NUCLEOTIDE SEQUENCE</scope>
    <source>
        <strain evidence="1">MCA 3950</strain>
    </source>
</reference>
<dbReference type="Proteomes" id="UP000812287">
    <property type="component" value="Unassembled WGS sequence"/>
</dbReference>